<organism evidence="2">
    <name type="scientific">Lotharella globosa</name>
    <dbReference type="NCBI Taxonomy" id="91324"/>
    <lineage>
        <taxon>Eukaryota</taxon>
        <taxon>Sar</taxon>
        <taxon>Rhizaria</taxon>
        <taxon>Cercozoa</taxon>
        <taxon>Chlorarachniophyceae</taxon>
        <taxon>Lotharella</taxon>
    </lineage>
</organism>
<sequence>MMTREGARRILGTKEYHSAEDVRRQEMSRFGNLRYFSVTPRVFDQARGEQNTSEAAGDSINQKQGGELPECQPMNNPIAVHANIRKICSASLLQQAGFSS</sequence>
<protein>
    <submittedName>
        <fullName evidence="2">Uncharacterized protein</fullName>
    </submittedName>
</protein>
<dbReference type="AlphaFoldDB" id="A0A7S4DYF5"/>
<proteinExistence type="predicted"/>
<feature type="compositionally biased region" description="Polar residues" evidence="1">
    <location>
        <begin position="48"/>
        <end position="64"/>
    </location>
</feature>
<name>A0A7S4DYF5_9EUKA</name>
<evidence type="ECO:0000256" key="1">
    <source>
        <dbReference type="SAM" id="MobiDB-lite"/>
    </source>
</evidence>
<evidence type="ECO:0000313" key="2">
    <source>
        <dbReference type="EMBL" id="CAE0679260.1"/>
    </source>
</evidence>
<accession>A0A7S4DYF5</accession>
<feature type="region of interest" description="Disordered" evidence="1">
    <location>
        <begin position="46"/>
        <end position="72"/>
    </location>
</feature>
<dbReference type="EMBL" id="HBIV01044253">
    <property type="protein sequence ID" value="CAE0679260.1"/>
    <property type="molecule type" value="Transcribed_RNA"/>
</dbReference>
<gene>
    <name evidence="2" type="ORF">LGLO00237_LOCUS31043</name>
</gene>
<reference evidence="2" key="1">
    <citation type="submission" date="2021-01" db="EMBL/GenBank/DDBJ databases">
        <authorList>
            <person name="Corre E."/>
            <person name="Pelletier E."/>
            <person name="Niang G."/>
            <person name="Scheremetjew M."/>
            <person name="Finn R."/>
            <person name="Kale V."/>
            <person name="Holt S."/>
            <person name="Cochrane G."/>
            <person name="Meng A."/>
            <person name="Brown T."/>
            <person name="Cohen L."/>
        </authorList>
    </citation>
    <scope>NUCLEOTIDE SEQUENCE</scope>
    <source>
        <strain evidence="2">CCCM811</strain>
    </source>
</reference>